<keyword evidence="1" id="KW-0472">Membrane</keyword>
<keyword evidence="1" id="KW-1133">Transmembrane helix</keyword>
<feature type="transmembrane region" description="Helical" evidence="1">
    <location>
        <begin position="147"/>
        <end position="168"/>
    </location>
</feature>
<dbReference type="AlphaFoldDB" id="F5XGE5"/>
<dbReference type="HOGENOM" id="CLU_077618_7_1_11"/>
<dbReference type="InterPro" id="IPR006976">
    <property type="entry name" value="VanZ-like"/>
</dbReference>
<dbReference type="eggNOG" id="COG4767">
    <property type="taxonomic scope" value="Bacteria"/>
</dbReference>
<dbReference type="STRING" id="1032480.MLP_00380"/>
<keyword evidence="4" id="KW-1185">Reference proteome</keyword>
<sequence length="194" mass="21164">MNTAHPATPRRRQLSVMFAIYVVLLAWIVLWKLQIPYVGIGPLRAVKIVPFVASGTAGASAPLEVLANLLFFLPFGLYLGLLVPSWHWWRSASVIAGASLLCEVTQYLLKIGSADVSDLIANTARGLIGIGLFALVRRAHQARTEIIIMRICVIGTILGLLAAGLFLASPVRYAPPRDVWVSDDHQSHRMDQGS</sequence>
<dbReference type="OrthoDB" id="4942035at2"/>
<dbReference type="InterPro" id="IPR053150">
    <property type="entry name" value="Teicoplanin_resist-assoc"/>
</dbReference>
<dbReference type="RefSeq" id="WP_013860941.1">
    <property type="nucleotide sequence ID" value="NC_015635.1"/>
</dbReference>
<evidence type="ECO:0000313" key="3">
    <source>
        <dbReference type="EMBL" id="BAK33052.1"/>
    </source>
</evidence>
<keyword evidence="1" id="KW-0812">Transmembrane</keyword>
<feature type="transmembrane region" description="Helical" evidence="1">
    <location>
        <begin position="14"/>
        <end position="33"/>
    </location>
</feature>
<organism evidence="3 4">
    <name type="scientific">Microlunatus phosphovorus (strain ATCC 700054 / DSM 10555 / JCM 9379 / NBRC 101784 / NCIMB 13414 / VKM Ac-1990 / NM-1)</name>
    <dbReference type="NCBI Taxonomy" id="1032480"/>
    <lineage>
        <taxon>Bacteria</taxon>
        <taxon>Bacillati</taxon>
        <taxon>Actinomycetota</taxon>
        <taxon>Actinomycetes</taxon>
        <taxon>Propionibacteriales</taxon>
        <taxon>Propionibacteriaceae</taxon>
        <taxon>Microlunatus</taxon>
    </lineage>
</organism>
<evidence type="ECO:0000256" key="1">
    <source>
        <dbReference type="SAM" id="Phobius"/>
    </source>
</evidence>
<gene>
    <name evidence="3" type="ordered locus">MLP_00380</name>
</gene>
<name>F5XGE5_MICPN</name>
<feature type="transmembrane region" description="Helical" evidence="1">
    <location>
        <begin position="69"/>
        <end position="89"/>
    </location>
</feature>
<dbReference type="PANTHER" id="PTHR36834:SF2">
    <property type="entry name" value="MEMBRANE PROTEIN"/>
    <property type="match status" value="1"/>
</dbReference>
<feature type="domain" description="VanZ-like" evidence="2">
    <location>
        <begin position="18"/>
        <end position="136"/>
    </location>
</feature>
<dbReference type="EMBL" id="AP012204">
    <property type="protein sequence ID" value="BAK33052.1"/>
    <property type="molecule type" value="Genomic_DNA"/>
</dbReference>
<proteinExistence type="predicted"/>
<dbReference type="Proteomes" id="UP000007947">
    <property type="component" value="Chromosome"/>
</dbReference>
<accession>F5XGE5</accession>
<dbReference type="Pfam" id="PF04892">
    <property type="entry name" value="VanZ"/>
    <property type="match status" value="1"/>
</dbReference>
<evidence type="ECO:0000313" key="4">
    <source>
        <dbReference type="Proteomes" id="UP000007947"/>
    </source>
</evidence>
<protein>
    <recommendedName>
        <fullName evidence="2">VanZ-like domain-containing protein</fullName>
    </recommendedName>
</protein>
<reference evidence="3 4" key="1">
    <citation type="submission" date="2011-05" db="EMBL/GenBank/DDBJ databases">
        <title>Whole genome sequence of Microlunatus phosphovorus NM-1.</title>
        <authorList>
            <person name="Hosoyama A."/>
            <person name="Sasaki K."/>
            <person name="Harada T."/>
            <person name="Igarashi R."/>
            <person name="Kawakoshi A."/>
            <person name="Sasagawa M."/>
            <person name="Fukada J."/>
            <person name="Nakamura S."/>
            <person name="Katano Y."/>
            <person name="Hanada S."/>
            <person name="Kamagata Y."/>
            <person name="Nakamura N."/>
            <person name="Yamazaki S."/>
            <person name="Fujita N."/>
        </authorList>
    </citation>
    <scope>NUCLEOTIDE SEQUENCE [LARGE SCALE GENOMIC DNA]</scope>
    <source>
        <strain evidence="4">ATCC 700054 / DSM 10555 / JCM 9379 / NBRC 101784 / NCIMB 13414 / VKM Ac-1990 / NM-1</strain>
    </source>
</reference>
<dbReference type="PANTHER" id="PTHR36834">
    <property type="entry name" value="MEMBRANE PROTEIN-RELATED"/>
    <property type="match status" value="1"/>
</dbReference>
<dbReference type="KEGG" id="mph:MLP_00380"/>
<evidence type="ECO:0000259" key="2">
    <source>
        <dbReference type="Pfam" id="PF04892"/>
    </source>
</evidence>